<keyword evidence="4" id="KW-1185">Reference proteome</keyword>
<proteinExistence type="predicted"/>
<comment type="caution">
    <text evidence="3">The sequence shown here is derived from an EMBL/GenBank/DDBJ whole genome shotgun (WGS) entry which is preliminary data.</text>
</comment>
<dbReference type="InterPro" id="IPR027417">
    <property type="entry name" value="P-loop_NTPase"/>
</dbReference>
<dbReference type="Proteomes" id="UP000647172">
    <property type="component" value="Unassembled WGS sequence"/>
</dbReference>
<gene>
    <name evidence="3" type="ORF">Ani05nite_67470</name>
</gene>
<dbReference type="PANTHER" id="PTHR22674:SF6">
    <property type="entry name" value="NTPASE KAP FAMILY P-LOOP DOMAIN-CONTAINING PROTEIN 1"/>
    <property type="match status" value="1"/>
</dbReference>
<evidence type="ECO:0000256" key="1">
    <source>
        <dbReference type="SAM" id="MobiDB-lite"/>
    </source>
</evidence>
<feature type="region of interest" description="Disordered" evidence="1">
    <location>
        <begin position="417"/>
        <end position="436"/>
    </location>
</feature>
<protein>
    <recommendedName>
        <fullName evidence="2">KAP NTPase domain-containing protein</fullName>
    </recommendedName>
</protein>
<sequence length="592" mass="64033">MADIRSHGDFGAPLFDDNPAVLDLLGGDAVADAVTRVVTSGGLDPVTVGIHSAWGGGKSTALNLVATQLEKVGHVVVVRVDPWEWENAEDLRGTLIAQVLDELQSRVEQTVEESPKRELVLDRLNGLRQRIAWGRVAGVLVTSAVSMSLKLPELIEALTPKPKDLNSDVDAGVTQGMAGFRAAFEKLMKEVEGIQKVVVLVDDLDRCLPPTIMATLEAIKLFLSVKGMAFVLAADEDLIREAIGVHLEGAARGGFARLYTEKIIQLPITLPVLSAEQAEAYIALLLCKNAGELPSDGLSQVIETARQRRLEGKAPYVVDHGDGSPSPSGEHLQLAARIADGLSADVWRSPRAIKRFLNALAVRQHLARAGGAQLDLEVLLKLYLLEIRYPSDFRLLSEKTSPERVALLGEWESWAHDDNPQRPEVSEETKSWAASKPSLTDHDAAIERYLSVAATLLSDVHFGGAVTGALMRIIEKMTHTADSTRAAGVADAKGLEPAERLIVVNSLGDQLTRLTDVGPVVESLAAITEDDEDLTEAVSAVLNRPTVFSVLEPHHIIYLSRFRDVLNAIVTTEGLDIDVVEAARQELSEPPH</sequence>
<dbReference type="InterPro" id="IPR011646">
    <property type="entry name" value="KAP_P-loop"/>
</dbReference>
<feature type="compositionally biased region" description="Basic and acidic residues" evidence="1">
    <location>
        <begin position="417"/>
        <end position="430"/>
    </location>
</feature>
<dbReference type="Pfam" id="PF07693">
    <property type="entry name" value="KAP_NTPase"/>
    <property type="match status" value="1"/>
</dbReference>
<name>A0A919JP58_9ACTN</name>
<organism evidence="3 4">
    <name type="scientific">Actinoplanes nipponensis</name>
    <dbReference type="NCBI Taxonomy" id="135950"/>
    <lineage>
        <taxon>Bacteria</taxon>
        <taxon>Bacillati</taxon>
        <taxon>Actinomycetota</taxon>
        <taxon>Actinomycetes</taxon>
        <taxon>Micromonosporales</taxon>
        <taxon>Micromonosporaceae</taxon>
        <taxon>Actinoplanes</taxon>
    </lineage>
</organism>
<feature type="domain" description="KAP NTPase" evidence="2">
    <location>
        <begin position="43"/>
        <end position="366"/>
    </location>
</feature>
<dbReference type="AlphaFoldDB" id="A0A919JP58"/>
<dbReference type="InterPro" id="IPR052754">
    <property type="entry name" value="NTPase_KAP_P-loop"/>
</dbReference>
<dbReference type="PANTHER" id="PTHR22674">
    <property type="entry name" value="NTPASE, KAP FAMILY P-LOOP DOMAIN-CONTAINING 1"/>
    <property type="match status" value="1"/>
</dbReference>
<evidence type="ECO:0000259" key="2">
    <source>
        <dbReference type="Pfam" id="PF07693"/>
    </source>
</evidence>
<dbReference type="SUPFAM" id="SSF52540">
    <property type="entry name" value="P-loop containing nucleoside triphosphate hydrolases"/>
    <property type="match status" value="1"/>
</dbReference>
<dbReference type="RefSeq" id="WP_203775065.1">
    <property type="nucleotide sequence ID" value="NZ_BAAAYJ010000099.1"/>
</dbReference>
<dbReference type="Gene3D" id="3.40.50.300">
    <property type="entry name" value="P-loop containing nucleotide triphosphate hydrolases"/>
    <property type="match status" value="1"/>
</dbReference>
<accession>A0A919JP58</accession>
<reference evidence="3" key="1">
    <citation type="submission" date="2021-01" db="EMBL/GenBank/DDBJ databases">
        <title>Whole genome shotgun sequence of Actinoplanes nipponensis NBRC 14063.</title>
        <authorList>
            <person name="Komaki H."/>
            <person name="Tamura T."/>
        </authorList>
    </citation>
    <scope>NUCLEOTIDE SEQUENCE</scope>
    <source>
        <strain evidence="3">NBRC 14063</strain>
    </source>
</reference>
<evidence type="ECO:0000313" key="4">
    <source>
        <dbReference type="Proteomes" id="UP000647172"/>
    </source>
</evidence>
<evidence type="ECO:0000313" key="3">
    <source>
        <dbReference type="EMBL" id="GIE53213.1"/>
    </source>
</evidence>
<dbReference type="EMBL" id="BOMQ01000079">
    <property type="protein sequence ID" value="GIE53213.1"/>
    <property type="molecule type" value="Genomic_DNA"/>
</dbReference>